<evidence type="ECO:0000313" key="1">
    <source>
        <dbReference type="EMBL" id="PKY60957.1"/>
    </source>
</evidence>
<dbReference type="EMBL" id="LLXI01004791">
    <property type="protein sequence ID" value="PKY60957.1"/>
    <property type="molecule type" value="Genomic_DNA"/>
</dbReference>
<dbReference type="VEuPathDB" id="FungiDB:RhiirA1_522360"/>
<name>A0A2I1HQ15_9GLOM</name>
<dbReference type="AlphaFoldDB" id="A0A2I1HQ15"/>
<protein>
    <submittedName>
        <fullName evidence="1">Uncharacterized protein</fullName>
    </submittedName>
</protein>
<dbReference type="VEuPathDB" id="FungiDB:FUN_017809"/>
<accession>A0A2I1HQ15</accession>
<dbReference type="VEuPathDB" id="FungiDB:RhiirFUN_000282"/>
<evidence type="ECO:0000313" key="2">
    <source>
        <dbReference type="Proteomes" id="UP000234323"/>
    </source>
</evidence>
<reference evidence="1 2" key="1">
    <citation type="submission" date="2015-10" db="EMBL/GenBank/DDBJ databases">
        <title>Genome analyses suggest a sexual origin of heterokaryosis in a supposedly ancient asexual fungus.</title>
        <authorList>
            <person name="Ropars J."/>
            <person name="Sedzielewska K."/>
            <person name="Noel J."/>
            <person name="Charron P."/>
            <person name="Farinelli L."/>
            <person name="Marton T."/>
            <person name="Kruger M."/>
            <person name="Pelin A."/>
            <person name="Brachmann A."/>
            <person name="Corradi N."/>
        </authorList>
    </citation>
    <scope>NUCLEOTIDE SEQUENCE [LARGE SCALE GENOMIC DNA]</scope>
    <source>
        <strain evidence="1 2">A4</strain>
    </source>
</reference>
<comment type="caution">
    <text evidence="1">The sequence shown here is derived from an EMBL/GenBank/DDBJ whole genome shotgun (WGS) entry which is preliminary data.</text>
</comment>
<keyword evidence="2" id="KW-1185">Reference proteome</keyword>
<gene>
    <name evidence="1" type="ORF">RhiirA4_485320</name>
</gene>
<sequence>MESFLNLNRNSKYRSLRIDWFITLEYLKENEKALETSFWTTRKQRKKIQRLIEEILTIEQCKKSAFEVFKNWKCVRCNRKKETFNHVWMCNSHKKRVKEILQRAIELLVNEIRKLSKYEINFDDIKNVFNNNHFGKLVIDNDNLTFIDIIKGIFPLELSDFLSEKIKMIKEDRIKVSVLFLDFIYDETKLIWNDRCEMQIKKEKRLKINKDKKLKANGSGYRHTEINGGISGRSTFKKAEGLLNSIYFNMKPLDFIVHVIRDIK</sequence>
<organism evidence="1 2">
    <name type="scientific">Rhizophagus irregularis</name>
    <dbReference type="NCBI Taxonomy" id="588596"/>
    <lineage>
        <taxon>Eukaryota</taxon>
        <taxon>Fungi</taxon>
        <taxon>Fungi incertae sedis</taxon>
        <taxon>Mucoromycota</taxon>
        <taxon>Glomeromycotina</taxon>
        <taxon>Glomeromycetes</taxon>
        <taxon>Glomerales</taxon>
        <taxon>Glomeraceae</taxon>
        <taxon>Rhizophagus</taxon>
    </lineage>
</organism>
<dbReference type="Proteomes" id="UP000234323">
    <property type="component" value="Unassembled WGS sequence"/>
</dbReference>
<proteinExistence type="predicted"/>